<accession>A0AAU7ZRI2</accession>
<dbReference type="GO" id="GO:0030246">
    <property type="term" value="F:carbohydrate binding"/>
    <property type="evidence" value="ECO:0007669"/>
    <property type="project" value="InterPro"/>
</dbReference>
<dbReference type="PANTHER" id="PTHR43863:SF2">
    <property type="entry name" value="MALTASE-GLUCOAMYLASE"/>
    <property type="match status" value="1"/>
</dbReference>
<feature type="domain" description="DUF5110" evidence="6">
    <location>
        <begin position="731"/>
        <end position="773"/>
    </location>
</feature>
<reference evidence="8" key="1">
    <citation type="submission" date="2023-08" db="EMBL/GenBank/DDBJ databases">
        <authorList>
            <person name="Messyasz A."/>
            <person name="Mannisto M.K."/>
            <person name="Kerkhof L.J."/>
            <person name="Haggblom M."/>
        </authorList>
    </citation>
    <scope>NUCLEOTIDE SEQUENCE</scope>
    <source>
        <strain evidence="8">X5P6</strain>
    </source>
</reference>
<dbReference type="SUPFAM" id="SSF51445">
    <property type="entry name" value="(Trans)glycosidases"/>
    <property type="match status" value="1"/>
</dbReference>
<dbReference type="Pfam" id="PF13802">
    <property type="entry name" value="Gal_mutarotas_2"/>
    <property type="match status" value="1"/>
</dbReference>
<gene>
    <name evidence="8" type="ORF">RBB77_01360</name>
</gene>
<evidence type="ECO:0000259" key="7">
    <source>
        <dbReference type="Pfam" id="PF21365"/>
    </source>
</evidence>
<sequence length="793" mass="88821">MFGHLRTAIHLIPLTCLGALLATPVARAQQLSLSRDNATVLVEPYAPNIVRVSISLRREDALAAPGYGIVATPAPTGWTAGSETSGDTLRSNRLVVTVSPQGPKWIPTGTRADIAKFFNGSTPGVGLSIRTRDNADLVRMQGWQMSVPNHKDGNADILYDRRPTDAPFFQVGASFASPPDEHYYGLGQNQEGYLDHRNHVLRCAHDYNAPSGQSVCVPFVVTNKGYGILWDNPSATTVAFGFNDQVRWTSDVGQRVSFFVIAGTTYDEIYAGYRLLTGSTPMLPKSAYGYIQSKQRYTSQAELLGVAHGYRERHYPIDDLVIDWFHYTIMGQMDMDPAKWPDPMAMNKELHSMNFHTMISIWPRFVPESRFYSTLLKNGWFEHLADGTPTNGLPYDRAGSDIDTTNPDAAKWYWGVVKENYVSKGFDAFWADETEPDLPPNGSYFHIGPGTQFFNTYPLFHTAAFYNGFREDLPTRALILARDAYLGAQHNGAIFWSSDISGNWDTLRRQVSTGINFVASGTPYWSTDIGGWQYLPSHHTPLHTPLIDPSDARENIGHYDDYPELYVRWFEYGAFQPNFRSHGSRPQNEVWSYGKQAEPILVKYLRLRYQLMPYIYSLGHMTNQTGAPFMRGLFMDFGSDPKVANIGDEYMFGPALLVAPVTEQGSTSRAVYLPAGTDWYNYWTNAKVHGGQTITVDAPIDTIPLFVRAGSILPLGSAIESTNEDQKIDRVRIYPGADGDFDLYRDDGNTYNYEKGQFQITHLHWSNATGKLTHSGPDAWSIPDDSVVEVQNR</sequence>
<feature type="domain" description="Glycoside hydrolase family 31 TIM barrel" evidence="4">
    <location>
        <begin position="280"/>
        <end position="618"/>
    </location>
</feature>
<dbReference type="Pfam" id="PF21365">
    <property type="entry name" value="Glyco_hydro_31_3rd"/>
    <property type="match status" value="1"/>
</dbReference>
<dbReference type="CDD" id="cd06591">
    <property type="entry name" value="GH31_xylosidase_XylS"/>
    <property type="match status" value="1"/>
</dbReference>
<reference evidence="8" key="2">
    <citation type="journal article" date="2024" name="Environ. Microbiol.">
        <title>Genome analysis and description of Tunturibacter gen. nov. expands the diversity of Terriglobia in tundra soils.</title>
        <authorList>
            <person name="Messyasz A."/>
            <person name="Mannisto M.K."/>
            <person name="Kerkhof L.J."/>
            <person name="Haggblom M.M."/>
        </authorList>
    </citation>
    <scope>NUCLEOTIDE SEQUENCE</scope>
    <source>
        <strain evidence="8">X5P6</strain>
    </source>
</reference>
<evidence type="ECO:0000259" key="6">
    <source>
        <dbReference type="Pfam" id="PF17137"/>
    </source>
</evidence>
<dbReference type="SUPFAM" id="SSF74650">
    <property type="entry name" value="Galactose mutarotase-like"/>
    <property type="match status" value="1"/>
</dbReference>
<dbReference type="RefSeq" id="WP_353064395.1">
    <property type="nucleotide sequence ID" value="NZ_CP132942.1"/>
</dbReference>
<dbReference type="Pfam" id="PF17137">
    <property type="entry name" value="DUF5110"/>
    <property type="match status" value="1"/>
</dbReference>
<dbReference type="Gene3D" id="3.20.20.80">
    <property type="entry name" value="Glycosidases"/>
    <property type="match status" value="1"/>
</dbReference>
<evidence type="ECO:0000259" key="4">
    <source>
        <dbReference type="Pfam" id="PF01055"/>
    </source>
</evidence>
<dbReference type="InterPro" id="IPR013780">
    <property type="entry name" value="Glyco_hydro_b"/>
</dbReference>
<dbReference type="Gene3D" id="2.60.40.1180">
    <property type="entry name" value="Golgi alpha-mannosidase II"/>
    <property type="match status" value="2"/>
</dbReference>
<dbReference type="InterPro" id="IPR051816">
    <property type="entry name" value="Glycosyl_Hydrolase_31"/>
</dbReference>
<dbReference type="Pfam" id="PF01055">
    <property type="entry name" value="Glyco_hydro_31_2nd"/>
    <property type="match status" value="1"/>
</dbReference>
<feature type="domain" description="Glycosyl hydrolase family 31 C-terminal" evidence="7">
    <location>
        <begin position="626"/>
        <end position="713"/>
    </location>
</feature>
<feature type="chain" id="PRO_5043493370" evidence="3">
    <location>
        <begin position="29"/>
        <end position="793"/>
    </location>
</feature>
<proteinExistence type="inferred from homology"/>
<dbReference type="KEGG" id="tpsc:RBB77_01360"/>
<dbReference type="InterPro" id="IPR017853">
    <property type="entry name" value="GH"/>
</dbReference>
<evidence type="ECO:0000256" key="2">
    <source>
        <dbReference type="RuleBase" id="RU361185"/>
    </source>
</evidence>
<keyword evidence="2 8" id="KW-0378">Hydrolase</keyword>
<evidence type="ECO:0000256" key="1">
    <source>
        <dbReference type="ARBA" id="ARBA00007806"/>
    </source>
</evidence>
<evidence type="ECO:0000313" key="8">
    <source>
        <dbReference type="EMBL" id="XCB33559.1"/>
    </source>
</evidence>
<evidence type="ECO:0000256" key="3">
    <source>
        <dbReference type="SAM" id="SignalP"/>
    </source>
</evidence>
<dbReference type="PANTHER" id="PTHR43863">
    <property type="entry name" value="HYDROLASE, PUTATIVE (AFU_ORTHOLOGUE AFUA_1G03140)-RELATED"/>
    <property type="match status" value="1"/>
</dbReference>
<dbReference type="GO" id="GO:0004553">
    <property type="term" value="F:hydrolase activity, hydrolyzing O-glycosyl compounds"/>
    <property type="evidence" value="ECO:0007669"/>
    <property type="project" value="InterPro"/>
</dbReference>
<dbReference type="Gene3D" id="2.60.40.1760">
    <property type="entry name" value="glycosyl hydrolase (family 31)"/>
    <property type="match status" value="1"/>
</dbReference>
<dbReference type="EMBL" id="CP132942">
    <property type="protein sequence ID" value="XCB33559.1"/>
    <property type="molecule type" value="Genomic_DNA"/>
</dbReference>
<feature type="signal peptide" evidence="3">
    <location>
        <begin position="1"/>
        <end position="28"/>
    </location>
</feature>
<dbReference type="InterPro" id="IPR025887">
    <property type="entry name" value="Glyco_hydro_31_N_dom"/>
</dbReference>
<dbReference type="SUPFAM" id="SSF51011">
    <property type="entry name" value="Glycosyl hydrolase domain"/>
    <property type="match status" value="1"/>
</dbReference>
<dbReference type="InterPro" id="IPR011013">
    <property type="entry name" value="Gal_mutarotase_sf_dom"/>
</dbReference>
<dbReference type="InterPro" id="IPR048395">
    <property type="entry name" value="Glyco_hydro_31_C"/>
</dbReference>
<feature type="domain" description="Glycoside hydrolase family 31 N-terminal" evidence="5">
    <location>
        <begin position="160"/>
        <end position="238"/>
    </location>
</feature>
<keyword evidence="3" id="KW-0732">Signal</keyword>
<dbReference type="GO" id="GO:0005975">
    <property type="term" value="P:carbohydrate metabolic process"/>
    <property type="evidence" value="ECO:0007669"/>
    <property type="project" value="InterPro"/>
</dbReference>
<dbReference type="CDD" id="cd14752">
    <property type="entry name" value="GH31_N"/>
    <property type="match status" value="1"/>
</dbReference>
<protein>
    <submittedName>
        <fullName evidence="8">Glycoside hydrolase family 31 protein</fullName>
    </submittedName>
</protein>
<evidence type="ECO:0000259" key="5">
    <source>
        <dbReference type="Pfam" id="PF13802"/>
    </source>
</evidence>
<comment type="similarity">
    <text evidence="1 2">Belongs to the glycosyl hydrolase 31 family.</text>
</comment>
<dbReference type="InterPro" id="IPR033403">
    <property type="entry name" value="DUF5110"/>
</dbReference>
<dbReference type="AlphaFoldDB" id="A0AAU7ZRI2"/>
<name>A0AAU7ZRI2_9BACT</name>
<keyword evidence="2" id="KW-0326">Glycosidase</keyword>
<dbReference type="InterPro" id="IPR000322">
    <property type="entry name" value="Glyco_hydro_31_TIM"/>
</dbReference>
<organism evidence="8">
    <name type="scientific">Tunturiibacter psychrotolerans</name>
    <dbReference type="NCBI Taxonomy" id="3069686"/>
    <lineage>
        <taxon>Bacteria</taxon>
        <taxon>Pseudomonadati</taxon>
        <taxon>Acidobacteriota</taxon>
        <taxon>Terriglobia</taxon>
        <taxon>Terriglobales</taxon>
        <taxon>Acidobacteriaceae</taxon>
        <taxon>Tunturiibacter</taxon>
    </lineage>
</organism>